<dbReference type="PATRIC" id="fig|1234409.3.peg.1201"/>
<evidence type="ECO:0000256" key="1">
    <source>
        <dbReference type="ARBA" id="ARBA00023002"/>
    </source>
</evidence>
<dbReference type="EC" id="1.1.1.1" evidence="4"/>
<accession>K8Z7D2</accession>
<evidence type="ECO:0000313" key="5">
    <source>
        <dbReference type="Proteomes" id="UP000016057"/>
    </source>
</evidence>
<dbReference type="OrthoDB" id="9815791at2"/>
<reference evidence="4 5" key="1">
    <citation type="journal article" date="2013" name="Genome Announc.">
        <title>Draft Genome Sequence of Catellicoccus marimammalium, a Novel Species Commonly Found in Gull Feces.</title>
        <authorList>
            <person name="Weigand M.R."/>
            <person name="Ryu H."/>
            <person name="Bozcek L."/>
            <person name="Konstantinidis K.T."/>
            <person name="Santo Domingo J.W."/>
        </authorList>
    </citation>
    <scope>NUCLEOTIDE SEQUENCE [LARGE SCALE GENOMIC DNA]</scope>
    <source>
        <strain evidence="4 5">M35/04/3</strain>
    </source>
</reference>
<evidence type="ECO:0000313" key="4">
    <source>
        <dbReference type="EMBL" id="EKU26825.1"/>
    </source>
</evidence>
<evidence type="ECO:0000259" key="2">
    <source>
        <dbReference type="Pfam" id="PF00465"/>
    </source>
</evidence>
<dbReference type="RefSeq" id="WP_009492151.1">
    <property type="nucleotide sequence ID" value="NZ_AMYT01000023.1"/>
</dbReference>
<comment type="caution">
    <text evidence="4">The sequence shown here is derived from an EMBL/GenBank/DDBJ whole genome shotgun (WGS) entry which is preliminary data.</text>
</comment>
<dbReference type="Gene3D" id="1.20.1090.10">
    <property type="entry name" value="Dehydroquinate synthase-like - alpha domain"/>
    <property type="match status" value="1"/>
</dbReference>
<dbReference type="PANTHER" id="PTHR11496">
    <property type="entry name" value="ALCOHOL DEHYDROGENASE"/>
    <property type="match status" value="1"/>
</dbReference>
<keyword evidence="1 4" id="KW-0560">Oxidoreductase</keyword>
<dbReference type="Proteomes" id="UP000016057">
    <property type="component" value="Unassembled WGS sequence"/>
</dbReference>
<organism evidence="4 5">
    <name type="scientific">Catellicoccus marimammalium M35/04/3</name>
    <dbReference type="NCBI Taxonomy" id="1234409"/>
    <lineage>
        <taxon>Bacteria</taxon>
        <taxon>Bacillati</taxon>
        <taxon>Bacillota</taxon>
        <taxon>Bacilli</taxon>
        <taxon>Lactobacillales</taxon>
        <taxon>Enterococcaceae</taxon>
        <taxon>Catellicoccus</taxon>
    </lineage>
</organism>
<dbReference type="STRING" id="1234409.C683_1249"/>
<gene>
    <name evidence="4" type="ORF">C683_1249</name>
</gene>
<name>K8Z7D2_9ENTE</name>
<dbReference type="Pfam" id="PF00465">
    <property type="entry name" value="Fe-ADH"/>
    <property type="match status" value="1"/>
</dbReference>
<dbReference type="PANTHER" id="PTHR11496:SF83">
    <property type="entry name" value="HYDROXYACID-OXOACID TRANSHYDROGENASE, MITOCHONDRIAL"/>
    <property type="match status" value="1"/>
</dbReference>
<proteinExistence type="predicted"/>
<evidence type="ECO:0000259" key="3">
    <source>
        <dbReference type="Pfam" id="PF25137"/>
    </source>
</evidence>
<dbReference type="Gene3D" id="3.40.50.1970">
    <property type="match status" value="1"/>
</dbReference>
<dbReference type="GO" id="GO:0004022">
    <property type="term" value="F:alcohol dehydrogenase (NAD+) activity"/>
    <property type="evidence" value="ECO:0007669"/>
    <property type="project" value="UniProtKB-EC"/>
</dbReference>
<dbReference type="SUPFAM" id="SSF56796">
    <property type="entry name" value="Dehydroquinate synthase-like"/>
    <property type="match status" value="1"/>
</dbReference>
<keyword evidence="5" id="KW-1185">Reference proteome</keyword>
<dbReference type="FunFam" id="1.20.1090.10:FF:000001">
    <property type="entry name" value="Aldehyde-alcohol dehydrogenase"/>
    <property type="match status" value="1"/>
</dbReference>
<dbReference type="InterPro" id="IPR001670">
    <property type="entry name" value="ADH_Fe/GldA"/>
</dbReference>
<dbReference type="AlphaFoldDB" id="K8Z7D2"/>
<dbReference type="InterPro" id="IPR039697">
    <property type="entry name" value="Alcohol_dehydrogenase_Fe"/>
</dbReference>
<dbReference type="eggNOG" id="COG1454">
    <property type="taxonomic scope" value="Bacteria"/>
</dbReference>
<protein>
    <submittedName>
        <fullName evidence="4">Alcohol dehydrogenase</fullName>
        <ecNumber evidence="4">1.1.1.1</ecNumber>
    </submittedName>
</protein>
<dbReference type="InterPro" id="IPR056798">
    <property type="entry name" value="ADH_Fe_C"/>
</dbReference>
<feature type="domain" description="Fe-containing alcohol dehydrogenase-like C-terminal" evidence="3">
    <location>
        <begin position="164"/>
        <end position="375"/>
    </location>
</feature>
<feature type="domain" description="Alcohol dehydrogenase iron-type/glycerol dehydrogenase GldA" evidence="2">
    <location>
        <begin position="7"/>
        <end position="151"/>
    </location>
</feature>
<dbReference type="EMBL" id="AMYT01000023">
    <property type="protein sequence ID" value="EKU26825.1"/>
    <property type="molecule type" value="Genomic_DNA"/>
</dbReference>
<dbReference type="Pfam" id="PF25137">
    <property type="entry name" value="ADH_Fe_C"/>
    <property type="match status" value="1"/>
</dbReference>
<sequence>MKALNFPTEMYFGEEAYFDLQQLQNERVMVITSNRGLERAERLRLTIEEGNNLLECFNEVLPDPLESTIKRGAQAIRNFEPTVIIALGGGSAMDAAKDMKVQAGFTGTLIAVPTTSGTGSEINDLAVVTEDETSVKIPKLDDAFQPEKAYLIPELATSMPKATTANTGMDALSHALEAYVAQAMDPLFRGYNDITDGMAEKAIQLLFEYLPKAYHNPEDVDARSHVMNAASLGGLAFIKAGLGAIHGISHSVGARLHLAHGLVNTLLMNDVIAYNAGLGSYEAEGQEVIAARYAKLAGMLDHKEYEAKEGTLRLMELIQELKETLDMPSHFTDTKVTEDEFVNSIDMMSTSAMEDPCMLTNPRALTKDSVVSILNNLK</sequence>
<dbReference type="GO" id="GO:0046872">
    <property type="term" value="F:metal ion binding"/>
    <property type="evidence" value="ECO:0007669"/>
    <property type="project" value="InterPro"/>
</dbReference>